<dbReference type="NCBIfam" id="TIGR02116">
    <property type="entry name" value="toxin_Txe_YoeB"/>
    <property type="match status" value="1"/>
</dbReference>
<name>A0A556MXE2_9SPHI</name>
<proteinExistence type="inferred from homology"/>
<keyword evidence="7" id="KW-1133">Transmembrane helix</keyword>
<organism evidence="8 9">
    <name type="scientific">Mucilaginibacter corticis</name>
    <dbReference type="NCBI Taxonomy" id="2597670"/>
    <lineage>
        <taxon>Bacteria</taxon>
        <taxon>Pseudomonadati</taxon>
        <taxon>Bacteroidota</taxon>
        <taxon>Sphingobacteriia</taxon>
        <taxon>Sphingobacteriales</taxon>
        <taxon>Sphingobacteriaceae</taxon>
        <taxon>Mucilaginibacter</taxon>
    </lineage>
</organism>
<evidence type="ECO:0000256" key="1">
    <source>
        <dbReference type="ARBA" id="ARBA00008172"/>
    </source>
</evidence>
<keyword evidence="2" id="KW-1277">Toxin-antitoxin system</keyword>
<dbReference type="InterPro" id="IPR035093">
    <property type="entry name" value="RelE/ParE_toxin_dom_sf"/>
</dbReference>
<protein>
    <recommendedName>
        <fullName evidence="6">Putative mRNA interferase YoeB</fullName>
    </recommendedName>
</protein>
<keyword evidence="3" id="KW-0540">Nuclease</keyword>
<evidence type="ECO:0000256" key="3">
    <source>
        <dbReference type="ARBA" id="ARBA00022722"/>
    </source>
</evidence>
<gene>
    <name evidence="8" type="ORF">FO440_10425</name>
</gene>
<dbReference type="SUPFAM" id="SSF143011">
    <property type="entry name" value="RelE-like"/>
    <property type="match status" value="1"/>
</dbReference>
<dbReference type="AlphaFoldDB" id="A0A556MXE2"/>
<dbReference type="GO" id="GO:0045892">
    <property type="term" value="P:negative regulation of DNA-templated transcription"/>
    <property type="evidence" value="ECO:0007669"/>
    <property type="project" value="TreeGrafter"/>
</dbReference>
<evidence type="ECO:0000256" key="7">
    <source>
        <dbReference type="SAM" id="Phobius"/>
    </source>
</evidence>
<reference evidence="8 9" key="1">
    <citation type="submission" date="2019-07" db="EMBL/GenBank/DDBJ databases">
        <authorList>
            <person name="Huq M.A."/>
        </authorList>
    </citation>
    <scope>NUCLEOTIDE SEQUENCE [LARGE SCALE GENOMIC DNA]</scope>
    <source>
        <strain evidence="8 9">MAH-19</strain>
    </source>
</reference>
<dbReference type="GO" id="GO:0006401">
    <property type="term" value="P:RNA catabolic process"/>
    <property type="evidence" value="ECO:0007669"/>
    <property type="project" value="InterPro"/>
</dbReference>
<evidence type="ECO:0000256" key="4">
    <source>
        <dbReference type="ARBA" id="ARBA00022759"/>
    </source>
</evidence>
<dbReference type="Gene3D" id="3.30.2310.20">
    <property type="entry name" value="RelE-like"/>
    <property type="match status" value="1"/>
</dbReference>
<dbReference type="PANTHER" id="PTHR38039">
    <property type="entry name" value="TOXIN YOEB"/>
    <property type="match status" value="1"/>
</dbReference>
<sequence>MGEFKVIVSENAKKDLSAIEKSGDKSSIKKVERIISELYIHPETGIGKPEKLKFELAGYWSRRINKKDRLVYLIENNIITVTIVSAIGHYGDK</sequence>
<dbReference type="GO" id="GO:0016787">
    <property type="term" value="F:hydrolase activity"/>
    <property type="evidence" value="ECO:0007669"/>
    <property type="project" value="UniProtKB-KW"/>
</dbReference>
<feature type="transmembrane region" description="Helical" evidence="7">
    <location>
        <begin position="70"/>
        <end position="90"/>
    </location>
</feature>
<dbReference type="PANTHER" id="PTHR38039:SF1">
    <property type="entry name" value="TOXIN YOEB"/>
    <property type="match status" value="1"/>
</dbReference>
<evidence type="ECO:0000256" key="5">
    <source>
        <dbReference type="ARBA" id="ARBA00022801"/>
    </source>
</evidence>
<evidence type="ECO:0000313" key="9">
    <source>
        <dbReference type="Proteomes" id="UP000318733"/>
    </source>
</evidence>
<dbReference type="Pfam" id="PF06769">
    <property type="entry name" value="YoeB_toxin"/>
    <property type="match status" value="1"/>
</dbReference>
<dbReference type="GO" id="GO:0004519">
    <property type="term" value="F:endonuclease activity"/>
    <property type="evidence" value="ECO:0007669"/>
    <property type="project" value="UniProtKB-KW"/>
</dbReference>
<dbReference type="InterPro" id="IPR009614">
    <property type="entry name" value="YoeB_toxin"/>
</dbReference>
<keyword evidence="7" id="KW-0812">Transmembrane</keyword>
<keyword evidence="7" id="KW-0472">Membrane</keyword>
<comment type="similarity">
    <text evidence="1">Belongs to the YoeB family.</text>
</comment>
<evidence type="ECO:0000256" key="2">
    <source>
        <dbReference type="ARBA" id="ARBA00022649"/>
    </source>
</evidence>
<keyword evidence="5" id="KW-0378">Hydrolase</keyword>
<evidence type="ECO:0000313" key="8">
    <source>
        <dbReference type="EMBL" id="TSJ44562.1"/>
    </source>
</evidence>
<accession>A0A556MXE2</accession>
<evidence type="ECO:0000256" key="6">
    <source>
        <dbReference type="ARBA" id="ARBA00030388"/>
    </source>
</evidence>
<comment type="caution">
    <text evidence="8">The sequence shown here is derived from an EMBL/GenBank/DDBJ whole genome shotgun (WGS) entry which is preliminary data.</text>
</comment>
<dbReference type="OrthoDB" id="9801102at2"/>
<dbReference type="RefSeq" id="WP_144248124.1">
    <property type="nucleotide sequence ID" value="NZ_VLPK01000001.1"/>
</dbReference>
<keyword evidence="9" id="KW-1185">Reference proteome</keyword>
<dbReference type="EMBL" id="VLPK01000001">
    <property type="protein sequence ID" value="TSJ44562.1"/>
    <property type="molecule type" value="Genomic_DNA"/>
</dbReference>
<keyword evidence="4" id="KW-0255">Endonuclease</keyword>
<dbReference type="Proteomes" id="UP000318733">
    <property type="component" value="Unassembled WGS sequence"/>
</dbReference>